<dbReference type="FunFam" id="3.40.50.300:FF:000489">
    <property type="entry name" value="Primosome assembly protein PriA"/>
    <property type="match status" value="1"/>
</dbReference>
<evidence type="ECO:0000256" key="10">
    <source>
        <dbReference type="ARBA" id="ARBA00023235"/>
    </source>
</evidence>
<evidence type="ECO:0000313" key="15">
    <source>
        <dbReference type="Proteomes" id="UP000244081"/>
    </source>
</evidence>
<sequence length="745" mass="81437">MQIASRFGQSVTLERQKAVLFEPERIVPVLVPVAVEGPWSYRVPEGMDVRPGSVVQVPVGPRKVIGAVWDGEPDTSIDPKRLRNIERVFDVPPISDDLRRFVEWVANWTLAAPGMVLRMVLRVRDALEPEAPVKGIAPAGEPPARMTLARTRVLEIIEDKPSGWTKAALADAAGVSTGVVDGLIEHGTLALVDLPRKPRPALDPDMPGPIFTPAQGEAAVELRAAARDGYSVTLIDGVTGSGKTEVYFEAVAEVLRKGRQVLVLLPEIALTSQFLDRFEARFGGRPAEWHSELSPKMRARTWRDVAFGEARVVVGARSALFLPYRDLGLIVVDEEHDSAFKQDDRVPYSARDMAVVRGHISGFPVILSSATPSVESRVNSETGRYRRVVLEERASGAEMPRLTAIDMRNDGPERGRWLAPKLVSAMTDALEDKAQSLLFLNRRGYAPLTLCRHCGHRFQCSNCSAWLVEHRFRGQLVCHHCGHHERRPDACPACGTADSLVACGPGVERIAEEVGDLFPDARRLVLSSDSFSSPERMRHELKLVEDGEVDIVIGTQLVAKGHNFPLMRLVGVVDADLGLANGDPRAAEKTFQLLAQVTGRAGRIGGGGLGFLQTYAPENPVLRALLSGDLDRFYQEEIAARRAAGLPPFGRLAAIIVSAPQRSEAEGYARALVRAAPRVQDRSIVVLGPADAPLALVRGRHRQRILVQAPRGFDLQAWLRAWLAAAPAAKGQLRVQVDVDPQSFM</sequence>
<evidence type="ECO:0000256" key="6">
    <source>
        <dbReference type="ARBA" id="ARBA00022806"/>
    </source>
</evidence>
<feature type="binding site" evidence="12">
    <location>
        <position position="454"/>
    </location>
    <ligand>
        <name>Zn(2+)</name>
        <dbReference type="ChEBI" id="CHEBI:29105"/>
        <label>1</label>
    </ligand>
</feature>
<evidence type="ECO:0000313" key="14">
    <source>
        <dbReference type="EMBL" id="PTW62984.1"/>
    </source>
</evidence>
<dbReference type="SMART" id="SM00490">
    <property type="entry name" value="HELICc"/>
    <property type="match status" value="1"/>
</dbReference>
<keyword evidence="1 12" id="KW-0639">Primosome</keyword>
<dbReference type="Gene3D" id="3.40.50.300">
    <property type="entry name" value="P-loop containing nucleotide triphosphate hydrolases"/>
    <property type="match status" value="2"/>
</dbReference>
<keyword evidence="3 12" id="KW-0479">Metal-binding</keyword>
<feature type="binding site" evidence="12">
    <location>
        <position position="491"/>
    </location>
    <ligand>
        <name>Zn(2+)</name>
        <dbReference type="ChEBI" id="CHEBI:29105"/>
        <label>1</label>
    </ligand>
</feature>
<evidence type="ECO:0000256" key="12">
    <source>
        <dbReference type="HAMAP-Rule" id="MF_00983"/>
    </source>
</evidence>
<dbReference type="GO" id="GO:0006310">
    <property type="term" value="P:DNA recombination"/>
    <property type="evidence" value="ECO:0007669"/>
    <property type="project" value="InterPro"/>
</dbReference>
<keyword evidence="4 12" id="KW-0547">Nucleotide-binding</keyword>
<evidence type="ECO:0000256" key="7">
    <source>
        <dbReference type="ARBA" id="ARBA00022833"/>
    </source>
</evidence>
<keyword evidence="5 12" id="KW-0378">Hydrolase</keyword>
<dbReference type="GO" id="GO:0008270">
    <property type="term" value="F:zinc ion binding"/>
    <property type="evidence" value="ECO:0007669"/>
    <property type="project" value="UniProtKB-UniRule"/>
</dbReference>
<keyword evidence="10 12" id="KW-0413">Isomerase</keyword>
<comment type="subunit">
    <text evidence="12">Component of the replication restart primosome.</text>
</comment>
<dbReference type="PANTHER" id="PTHR30580">
    <property type="entry name" value="PRIMOSOMAL PROTEIN N"/>
    <property type="match status" value="1"/>
</dbReference>
<dbReference type="GO" id="GO:0043138">
    <property type="term" value="F:3'-5' DNA helicase activity"/>
    <property type="evidence" value="ECO:0007669"/>
    <property type="project" value="UniProtKB-EC"/>
</dbReference>
<comment type="caution">
    <text evidence="14">The sequence shown here is derived from an EMBL/GenBank/DDBJ whole genome shotgun (WGS) entry which is preliminary data.</text>
</comment>
<proteinExistence type="inferred from homology"/>
<dbReference type="InterPro" id="IPR042115">
    <property type="entry name" value="PriA_3primeBD_sf"/>
</dbReference>
<dbReference type="Pfam" id="PF18319">
    <property type="entry name" value="Zn_ribbon_PriA"/>
    <property type="match status" value="1"/>
</dbReference>
<dbReference type="InterPro" id="IPR041222">
    <property type="entry name" value="PriA_3primeBD"/>
</dbReference>
<evidence type="ECO:0000256" key="11">
    <source>
        <dbReference type="ARBA" id="ARBA00048988"/>
    </source>
</evidence>
<dbReference type="GO" id="GO:0006269">
    <property type="term" value="P:DNA replication, synthesis of primer"/>
    <property type="evidence" value="ECO:0007669"/>
    <property type="project" value="UniProtKB-KW"/>
</dbReference>
<keyword evidence="9 12" id="KW-0238">DNA-binding</keyword>
<comment type="catalytic activity">
    <reaction evidence="12">
        <text>Couples ATP hydrolysis with the unwinding of duplex DNA by translocating in the 3'-5' direction.</text>
        <dbReference type="EC" id="5.6.2.4"/>
    </reaction>
</comment>
<dbReference type="Pfam" id="PF17764">
    <property type="entry name" value="PriA_3primeBD"/>
    <property type="match status" value="1"/>
</dbReference>
<dbReference type="InterPro" id="IPR040498">
    <property type="entry name" value="PriA_CRR"/>
</dbReference>
<dbReference type="EC" id="5.6.2.4" evidence="12"/>
<dbReference type="GO" id="GO:0003677">
    <property type="term" value="F:DNA binding"/>
    <property type="evidence" value="ECO:0007669"/>
    <property type="project" value="UniProtKB-UniRule"/>
</dbReference>
<reference evidence="14 15" key="1">
    <citation type="submission" date="2018-04" db="EMBL/GenBank/DDBJ databases">
        <title>Genomic Encyclopedia of Archaeal and Bacterial Type Strains, Phase II (KMG-II): from individual species to whole genera.</title>
        <authorList>
            <person name="Goeker M."/>
        </authorList>
    </citation>
    <scope>NUCLEOTIDE SEQUENCE [LARGE SCALE GENOMIC DNA]</scope>
    <source>
        <strain evidence="14 15">DSM 23382</strain>
    </source>
</reference>
<feature type="binding site" evidence="12">
    <location>
        <position position="481"/>
    </location>
    <ligand>
        <name>Zn(2+)</name>
        <dbReference type="ChEBI" id="CHEBI:29105"/>
        <label>2</label>
    </ligand>
</feature>
<evidence type="ECO:0000256" key="9">
    <source>
        <dbReference type="ARBA" id="ARBA00023125"/>
    </source>
</evidence>
<dbReference type="InterPro" id="IPR041236">
    <property type="entry name" value="PriA_C"/>
</dbReference>
<dbReference type="InterPro" id="IPR001650">
    <property type="entry name" value="Helicase_C-like"/>
</dbReference>
<feature type="binding site" evidence="12">
    <location>
        <position position="494"/>
    </location>
    <ligand>
        <name>Zn(2+)</name>
        <dbReference type="ChEBI" id="CHEBI:29105"/>
        <label>1</label>
    </ligand>
</feature>
<evidence type="ECO:0000256" key="1">
    <source>
        <dbReference type="ARBA" id="ARBA00022515"/>
    </source>
</evidence>
<dbReference type="AlphaFoldDB" id="A0A2T5VGV6"/>
<keyword evidence="2 12" id="KW-0235">DNA replication</keyword>
<dbReference type="InterPro" id="IPR005259">
    <property type="entry name" value="PriA"/>
</dbReference>
<name>A0A2T5VGV6_9HYPH</name>
<feature type="binding site" evidence="12">
    <location>
        <position position="460"/>
    </location>
    <ligand>
        <name>Zn(2+)</name>
        <dbReference type="ChEBI" id="CHEBI:29105"/>
        <label>2</label>
    </ligand>
</feature>
<evidence type="ECO:0000256" key="5">
    <source>
        <dbReference type="ARBA" id="ARBA00022801"/>
    </source>
</evidence>
<dbReference type="InterPro" id="IPR011545">
    <property type="entry name" value="DEAD/DEAH_box_helicase_dom"/>
</dbReference>
<protein>
    <recommendedName>
        <fullName evidence="12">Replication restart protein PriA</fullName>
    </recommendedName>
    <alternativeName>
        <fullName evidence="12">ATP-dependent DNA helicase PriA</fullName>
        <ecNumber evidence="12">5.6.2.4</ecNumber>
    </alternativeName>
    <alternativeName>
        <fullName evidence="12">DNA 3'-5' helicase PriA</fullName>
    </alternativeName>
</protein>
<feature type="binding site" evidence="12">
    <location>
        <position position="478"/>
    </location>
    <ligand>
        <name>Zn(2+)</name>
        <dbReference type="ChEBI" id="CHEBI:29105"/>
        <label>2</label>
    </ligand>
</feature>
<evidence type="ECO:0000256" key="4">
    <source>
        <dbReference type="ARBA" id="ARBA00022741"/>
    </source>
</evidence>
<dbReference type="OrthoDB" id="9759544at2"/>
<feature type="binding site" evidence="12">
    <location>
        <position position="451"/>
    </location>
    <ligand>
        <name>Zn(2+)</name>
        <dbReference type="ChEBI" id="CHEBI:29105"/>
        <label>1</label>
    </ligand>
</feature>
<organism evidence="14 15">
    <name type="scientific">Breoghania corrubedonensis</name>
    <dbReference type="NCBI Taxonomy" id="665038"/>
    <lineage>
        <taxon>Bacteria</taxon>
        <taxon>Pseudomonadati</taxon>
        <taxon>Pseudomonadota</taxon>
        <taxon>Alphaproteobacteria</taxon>
        <taxon>Hyphomicrobiales</taxon>
        <taxon>Stappiaceae</taxon>
        <taxon>Breoghania</taxon>
    </lineage>
</organism>
<dbReference type="EMBL" id="QAYG01000001">
    <property type="protein sequence ID" value="PTW62984.1"/>
    <property type="molecule type" value="Genomic_DNA"/>
</dbReference>
<dbReference type="Gene3D" id="3.40.1440.60">
    <property type="entry name" value="PriA, 3(prime) DNA-binding domain"/>
    <property type="match status" value="1"/>
</dbReference>
<feature type="binding site" evidence="12">
    <location>
        <position position="463"/>
    </location>
    <ligand>
        <name>Zn(2+)</name>
        <dbReference type="ChEBI" id="CHEBI:29105"/>
        <label>2</label>
    </ligand>
</feature>
<keyword evidence="7 12" id="KW-0862">Zinc</keyword>
<dbReference type="InterPro" id="IPR014001">
    <property type="entry name" value="Helicase_ATP-bd"/>
</dbReference>
<gene>
    <name evidence="12" type="primary">priA</name>
    <name evidence="14" type="ORF">C8N35_1011033</name>
</gene>
<dbReference type="Proteomes" id="UP000244081">
    <property type="component" value="Unassembled WGS sequence"/>
</dbReference>
<dbReference type="NCBIfam" id="NF004071">
    <property type="entry name" value="PRK05580.2-3"/>
    <property type="match status" value="1"/>
</dbReference>
<comment type="similarity">
    <text evidence="12">Belongs to the helicase family. PriA subfamily.</text>
</comment>
<dbReference type="GO" id="GO:1990077">
    <property type="term" value="C:primosome complex"/>
    <property type="evidence" value="ECO:0007669"/>
    <property type="project" value="UniProtKB-UniRule"/>
</dbReference>
<dbReference type="PANTHER" id="PTHR30580:SF0">
    <property type="entry name" value="PRIMOSOMAL PROTEIN N"/>
    <property type="match status" value="1"/>
</dbReference>
<dbReference type="GO" id="GO:0016887">
    <property type="term" value="F:ATP hydrolysis activity"/>
    <property type="evidence" value="ECO:0007669"/>
    <property type="project" value="RHEA"/>
</dbReference>
<dbReference type="Pfam" id="PF18074">
    <property type="entry name" value="PriA_C"/>
    <property type="match status" value="1"/>
</dbReference>
<evidence type="ECO:0000259" key="13">
    <source>
        <dbReference type="PROSITE" id="PS51192"/>
    </source>
</evidence>
<keyword evidence="6 12" id="KW-0347">Helicase</keyword>
<dbReference type="SUPFAM" id="SSF52540">
    <property type="entry name" value="P-loop containing nucleoside triphosphate hydrolases"/>
    <property type="match status" value="2"/>
</dbReference>
<evidence type="ECO:0000256" key="3">
    <source>
        <dbReference type="ARBA" id="ARBA00022723"/>
    </source>
</evidence>
<keyword evidence="15" id="KW-1185">Reference proteome</keyword>
<dbReference type="Pfam" id="PF00270">
    <property type="entry name" value="DEAD"/>
    <property type="match status" value="1"/>
</dbReference>
<keyword evidence="8 12" id="KW-0067">ATP-binding</keyword>
<dbReference type="NCBIfam" id="TIGR00595">
    <property type="entry name" value="priA"/>
    <property type="match status" value="1"/>
</dbReference>
<evidence type="ECO:0000256" key="8">
    <source>
        <dbReference type="ARBA" id="ARBA00022840"/>
    </source>
</evidence>
<dbReference type="GO" id="GO:0006270">
    <property type="term" value="P:DNA replication initiation"/>
    <property type="evidence" value="ECO:0007669"/>
    <property type="project" value="TreeGrafter"/>
</dbReference>
<dbReference type="GO" id="GO:0005524">
    <property type="term" value="F:ATP binding"/>
    <property type="evidence" value="ECO:0007669"/>
    <property type="project" value="UniProtKB-UniRule"/>
</dbReference>
<comment type="catalytic activity">
    <reaction evidence="11 12">
        <text>ATP + H2O = ADP + phosphate + H(+)</text>
        <dbReference type="Rhea" id="RHEA:13065"/>
        <dbReference type="ChEBI" id="CHEBI:15377"/>
        <dbReference type="ChEBI" id="CHEBI:15378"/>
        <dbReference type="ChEBI" id="CHEBI:30616"/>
        <dbReference type="ChEBI" id="CHEBI:43474"/>
        <dbReference type="ChEBI" id="CHEBI:456216"/>
        <dbReference type="EC" id="5.6.2.4"/>
    </reaction>
</comment>
<dbReference type="HAMAP" id="MF_00983">
    <property type="entry name" value="PriA"/>
    <property type="match status" value="1"/>
</dbReference>
<evidence type="ECO:0000256" key="2">
    <source>
        <dbReference type="ARBA" id="ARBA00022705"/>
    </source>
</evidence>
<comment type="cofactor">
    <cofactor evidence="12">
        <name>Zn(2+)</name>
        <dbReference type="ChEBI" id="CHEBI:29105"/>
    </cofactor>
    <text evidence="12">Binds 2 zinc ions per subunit.</text>
</comment>
<dbReference type="GO" id="GO:0006302">
    <property type="term" value="P:double-strand break repair"/>
    <property type="evidence" value="ECO:0007669"/>
    <property type="project" value="InterPro"/>
</dbReference>
<dbReference type="CDD" id="cd17929">
    <property type="entry name" value="DEXHc_priA"/>
    <property type="match status" value="1"/>
</dbReference>
<dbReference type="NCBIfam" id="NF004070">
    <property type="entry name" value="PRK05580.2-2"/>
    <property type="match status" value="1"/>
</dbReference>
<dbReference type="PROSITE" id="PS51192">
    <property type="entry name" value="HELICASE_ATP_BIND_1"/>
    <property type="match status" value="1"/>
</dbReference>
<feature type="domain" description="Helicase ATP-binding" evidence="13">
    <location>
        <begin position="224"/>
        <end position="390"/>
    </location>
</feature>
<comment type="function">
    <text evidence="12">Initiates the restart of stalled replication forks, which reloads the replicative helicase on sites other than the origin of replication. Recognizes and binds to abandoned replication forks and remodels them to uncover a helicase loading site. Promotes assembly of the primosome at these replication forks.</text>
</comment>
<accession>A0A2T5VGV6</accession>
<dbReference type="InterPro" id="IPR027417">
    <property type="entry name" value="P-loop_NTPase"/>
</dbReference>
<dbReference type="SMART" id="SM00487">
    <property type="entry name" value="DEXDc"/>
    <property type="match status" value="1"/>
</dbReference>